<accession>A0AB39Y6S5</accession>
<evidence type="ECO:0000256" key="1">
    <source>
        <dbReference type="SAM" id="MobiDB-lite"/>
    </source>
</evidence>
<dbReference type="Pfam" id="PF09250">
    <property type="entry name" value="Prim-Pol"/>
    <property type="match status" value="1"/>
</dbReference>
<evidence type="ECO:0000259" key="3">
    <source>
        <dbReference type="SMART" id="SM00943"/>
    </source>
</evidence>
<dbReference type="InterPro" id="IPR014820">
    <property type="entry name" value="PriCT_1"/>
</dbReference>
<dbReference type="InterPro" id="IPR015330">
    <property type="entry name" value="DNA_primase/pol_bifunc_N"/>
</dbReference>
<feature type="region of interest" description="Disordered" evidence="1">
    <location>
        <begin position="266"/>
        <end position="288"/>
    </location>
</feature>
<reference evidence="4" key="1">
    <citation type="submission" date="2024-08" db="EMBL/GenBank/DDBJ databases">
        <authorList>
            <person name="Yu S.T."/>
        </authorList>
    </citation>
    <scope>NUCLEOTIDE SEQUENCE</scope>
    <source>
        <strain evidence="4">R33</strain>
    </source>
</reference>
<dbReference type="SMART" id="SM00942">
    <property type="entry name" value="PriCT_1"/>
    <property type="match status" value="1"/>
</dbReference>
<dbReference type="EMBL" id="CP165727">
    <property type="protein sequence ID" value="XDV65275.1"/>
    <property type="molecule type" value="Genomic_DNA"/>
</dbReference>
<evidence type="ECO:0000259" key="2">
    <source>
        <dbReference type="SMART" id="SM00942"/>
    </source>
</evidence>
<dbReference type="RefSeq" id="WP_369778315.1">
    <property type="nucleotide sequence ID" value="NZ_CP165727.1"/>
</dbReference>
<dbReference type="SMART" id="SM00943">
    <property type="entry name" value="Prim-Pol"/>
    <property type="match status" value="1"/>
</dbReference>
<evidence type="ECO:0000313" key="4">
    <source>
        <dbReference type="EMBL" id="XDV65275.1"/>
    </source>
</evidence>
<gene>
    <name evidence="4" type="ORF">AB5J51_21110</name>
</gene>
<proteinExistence type="predicted"/>
<dbReference type="SUPFAM" id="SSF56747">
    <property type="entry name" value="Prim-pol domain"/>
    <property type="match status" value="1"/>
</dbReference>
<feature type="domain" description="Primase C-terminal 1" evidence="2">
    <location>
        <begin position="222"/>
        <end position="285"/>
    </location>
</feature>
<sequence length="288" mass="30036">MPLSLFWSKALRSAMVAAGHGLPVFPLAPNKLPALRSPHPGELCRGECGLLGHGVHDASADPDRVHHLFKSAPRATGYGIACGAPSAWVVGVDLDRKNGVDGVAALEGLAIRHAFTLTTTVTVLTPSSGLHLYYATPAGTVVPNSASRIGPGIDIRGAGGYLVGPGSWTPKGVYEAISDPHVGIEPVPATLLDLATAEERKTPRPAAVPEPRDGTAGGDALVRFVLEAPDGELNNRLFWAACRAFEQHQDGEGIAAELLRAACDKGHPERGAARTIDSAKTRAGRSVR</sequence>
<dbReference type="CDD" id="cd04859">
    <property type="entry name" value="Prim_Pol"/>
    <property type="match status" value="1"/>
</dbReference>
<feature type="domain" description="DNA primase/polymerase bifunctional N-terminal" evidence="3">
    <location>
        <begin position="14"/>
        <end position="191"/>
    </location>
</feature>
<dbReference type="AlphaFoldDB" id="A0AB39Y6S5"/>
<name>A0AB39Y6S5_9ACTN</name>
<protein>
    <submittedName>
        <fullName evidence="4">Bifunctional DNA primase/polymerase</fullName>
    </submittedName>
</protein>
<feature type="compositionally biased region" description="Basic and acidic residues" evidence="1">
    <location>
        <begin position="266"/>
        <end position="280"/>
    </location>
</feature>
<organism evidence="4">
    <name type="scientific">Streptomyces sp. R33</name>
    <dbReference type="NCBI Taxonomy" id="3238629"/>
    <lineage>
        <taxon>Bacteria</taxon>
        <taxon>Bacillati</taxon>
        <taxon>Actinomycetota</taxon>
        <taxon>Actinomycetes</taxon>
        <taxon>Kitasatosporales</taxon>
        <taxon>Streptomycetaceae</taxon>
        <taxon>Streptomyces</taxon>
    </lineage>
</organism>